<dbReference type="Pfam" id="PF13304">
    <property type="entry name" value="AAA_21"/>
    <property type="match status" value="1"/>
</dbReference>
<gene>
    <name evidence="2" type="ORF">SAMN05216234_14713</name>
</gene>
<dbReference type="OrthoDB" id="9809324at2"/>
<keyword evidence="3" id="KW-1185">Reference proteome</keyword>
<dbReference type="InterPro" id="IPR027417">
    <property type="entry name" value="P-loop_NTPase"/>
</dbReference>
<dbReference type="STRING" id="223786.SAMN05216234_14713"/>
<dbReference type="Gene3D" id="3.40.50.300">
    <property type="entry name" value="P-loop containing nucleotide triphosphate hydrolases"/>
    <property type="match status" value="1"/>
</dbReference>
<reference evidence="2 3" key="1">
    <citation type="submission" date="2016-10" db="EMBL/GenBank/DDBJ databases">
        <authorList>
            <person name="de Groot N.N."/>
        </authorList>
    </citation>
    <scope>NUCLEOTIDE SEQUENCE [LARGE SCALE GENOMIC DNA]</scope>
    <source>
        <strain evidence="2 3">EP1-55-1</strain>
    </source>
</reference>
<dbReference type="RefSeq" id="WP_092913906.1">
    <property type="nucleotide sequence ID" value="NZ_FOXB01000047.1"/>
</dbReference>
<dbReference type="InterPro" id="IPR003959">
    <property type="entry name" value="ATPase_AAA_core"/>
</dbReference>
<evidence type="ECO:0000313" key="3">
    <source>
        <dbReference type="Proteomes" id="UP000199227"/>
    </source>
</evidence>
<dbReference type="EMBL" id="FOXB01000047">
    <property type="protein sequence ID" value="SFP85723.1"/>
    <property type="molecule type" value="Genomic_DNA"/>
</dbReference>
<proteinExistence type="predicted"/>
<protein>
    <recommendedName>
        <fullName evidence="1">ATPase AAA-type core domain-containing protein</fullName>
    </recommendedName>
</protein>
<dbReference type="PANTHER" id="PTHR40396">
    <property type="entry name" value="ATPASE-LIKE PROTEIN"/>
    <property type="match status" value="1"/>
</dbReference>
<feature type="domain" description="ATPase AAA-type core" evidence="1">
    <location>
        <begin position="31"/>
        <end position="325"/>
    </location>
</feature>
<evidence type="ECO:0000259" key="1">
    <source>
        <dbReference type="Pfam" id="PF13304"/>
    </source>
</evidence>
<evidence type="ECO:0000313" key="2">
    <source>
        <dbReference type="EMBL" id="SFP85723.1"/>
    </source>
</evidence>
<accession>A0A1I5TRS1</accession>
<dbReference type="SUPFAM" id="SSF52540">
    <property type="entry name" value="P-loop containing nucleoside triphosphate hydrolases"/>
    <property type="match status" value="1"/>
</dbReference>
<dbReference type="PANTHER" id="PTHR40396:SF1">
    <property type="entry name" value="ATPASE AAA-TYPE CORE DOMAIN-CONTAINING PROTEIN"/>
    <property type="match status" value="1"/>
</dbReference>
<name>A0A1I5TRS1_9BACT</name>
<dbReference type="GO" id="GO:0005524">
    <property type="term" value="F:ATP binding"/>
    <property type="evidence" value="ECO:0007669"/>
    <property type="project" value="InterPro"/>
</dbReference>
<organism evidence="2 3">
    <name type="scientific">Hydrogenimonas thermophila</name>
    <dbReference type="NCBI Taxonomy" id="223786"/>
    <lineage>
        <taxon>Bacteria</taxon>
        <taxon>Pseudomonadati</taxon>
        <taxon>Campylobacterota</taxon>
        <taxon>Epsilonproteobacteria</taxon>
        <taxon>Campylobacterales</taxon>
        <taxon>Hydrogenimonadaceae</taxon>
        <taxon>Hydrogenimonas</taxon>
    </lineage>
</organism>
<dbReference type="GO" id="GO:0016887">
    <property type="term" value="F:ATP hydrolysis activity"/>
    <property type="evidence" value="ECO:0007669"/>
    <property type="project" value="InterPro"/>
</dbReference>
<dbReference type="AlphaFoldDB" id="A0A1I5TRS1"/>
<dbReference type="Proteomes" id="UP000199227">
    <property type="component" value="Unassembled WGS sequence"/>
</dbReference>
<sequence>MLLEYGAKNFFSFKEGFEISFCNSKSIATVIALKGANASGKTNAIKALSFLSWFAVSSFSKLQPNEKIPFSPFFHNKDEITELYARFLYEGIEYIYELELTKDQVVKETLYKKEKRLTKVLERCGDKLSYISKKMKDLKAIKINRSNASIISIANQYEIEAVEPFYRLFKNIFTNVGVYGKQPNEKIFTSYTEISKFYANHRDIFDFVVDFLKKADTGIDNIEIVEKEDPETGEKLFVPIFLFKIDGETRELSFYEQSNGVQSLYIQLGFYATVLKDGMVLALDEFDINLHPDLLPWIVNFFEDETFNKNHAQFIFTTHNNEIMDRLGKYRVVFVNKEENESYLYRLDEIPGDMLRNDRPITPVYQANKIGGRPRISNA</sequence>